<dbReference type="Pfam" id="PF13338">
    <property type="entry name" value="AbiEi_4"/>
    <property type="match status" value="1"/>
</dbReference>
<dbReference type="InterPro" id="IPR025159">
    <property type="entry name" value="AbiEi_N"/>
</dbReference>
<dbReference type="EMBL" id="VFRA01000001">
    <property type="protein sequence ID" value="TQO19752.1"/>
    <property type="molecule type" value="Genomic_DNA"/>
</dbReference>
<dbReference type="RefSeq" id="WP_141990203.1">
    <property type="nucleotide sequence ID" value="NZ_VFRA01000001.1"/>
</dbReference>
<keyword evidence="3" id="KW-1185">Reference proteome</keyword>
<comment type="caution">
    <text evidence="2">The sequence shown here is derived from an EMBL/GenBank/DDBJ whole genome shotgun (WGS) entry which is preliminary data.</text>
</comment>
<evidence type="ECO:0000313" key="2">
    <source>
        <dbReference type="EMBL" id="TQO19752.1"/>
    </source>
</evidence>
<organism evidence="2 3">
    <name type="scientific">Rhodoglobus vestalii</name>
    <dbReference type="NCBI Taxonomy" id="193384"/>
    <lineage>
        <taxon>Bacteria</taxon>
        <taxon>Bacillati</taxon>
        <taxon>Actinomycetota</taxon>
        <taxon>Actinomycetes</taxon>
        <taxon>Micrococcales</taxon>
        <taxon>Microbacteriaceae</taxon>
        <taxon>Rhodoglobus</taxon>
    </lineage>
</organism>
<gene>
    <name evidence="2" type="ORF">FB472_1328</name>
</gene>
<evidence type="ECO:0000313" key="3">
    <source>
        <dbReference type="Proteomes" id="UP000316560"/>
    </source>
</evidence>
<dbReference type="Proteomes" id="UP000316560">
    <property type="component" value="Unassembled WGS sequence"/>
</dbReference>
<evidence type="ECO:0000259" key="1">
    <source>
        <dbReference type="Pfam" id="PF13338"/>
    </source>
</evidence>
<dbReference type="AlphaFoldDB" id="A0A8H2K6H2"/>
<sequence length="177" mass="19733">MTLRTELWPIATTQYGFVTTQDVRELGFSAVELAKLASRARLERVSHGLYRFPELPQTERDDYMRAVLATGAPDAILSHDTALLAHDLCDINPEVIHVNVGKHRVRRSITGVQLHSDHISPGERTRWEGIPVVTVFTAIEQGIATKVPRHLLRQAIEAARARGQLTAAELSELETNL</sequence>
<name>A0A8H2K6H2_9MICO</name>
<dbReference type="OrthoDB" id="3192636at2"/>
<feature type="domain" description="AbiEi antitoxin N-terminal" evidence="1">
    <location>
        <begin position="14"/>
        <end position="53"/>
    </location>
</feature>
<reference evidence="2 3" key="1">
    <citation type="submission" date="2019-06" db="EMBL/GenBank/DDBJ databases">
        <title>Sequencing the genomes of 1000 actinobacteria strains.</title>
        <authorList>
            <person name="Klenk H.-P."/>
        </authorList>
    </citation>
    <scope>NUCLEOTIDE SEQUENCE [LARGE SCALE GENOMIC DNA]</scope>
    <source>
        <strain evidence="2 3">DSM 21947</strain>
    </source>
</reference>
<accession>A0A8H2K6H2</accession>
<protein>
    <submittedName>
        <fullName evidence="2">Putative AbiEi antitoxin of type IV toxin-antitoxin system</fullName>
    </submittedName>
</protein>
<proteinExistence type="predicted"/>